<keyword evidence="6 7" id="KW-0472">Membrane</keyword>
<evidence type="ECO:0000256" key="1">
    <source>
        <dbReference type="ARBA" id="ARBA00004651"/>
    </source>
</evidence>
<comment type="caution">
    <text evidence="9">The sequence shown here is derived from an EMBL/GenBank/DDBJ whole genome shotgun (WGS) entry which is preliminary data.</text>
</comment>
<comment type="similarity">
    <text evidence="2 7">Belongs to the membrane-bound acyltransferase family.</text>
</comment>
<dbReference type="Proteomes" id="UP000076925">
    <property type="component" value="Unassembled WGS sequence"/>
</dbReference>
<dbReference type="PANTHER" id="PTHR13285">
    <property type="entry name" value="ACYLTRANSFERASE"/>
    <property type="match status" value="1"/>
</dbReference>
<dbReference type="PIRSF" id="PIRSF500217">
    <property type="entry name" value="AlgI"/>
    <property type="match status" value="1"/>
</dbReference>
<feature type="transmembrane region" description="Helical" evidence="8">
    <location>
        <begin position="27"/>
        <end position="44"/>
    </location>
</feature>
<dbReference type="RefSeq" id="WP_017740585.1">
    <property type="nucleotide sequence ID" value="NZ_KQ976354.1"/>
</dbReference>
<organism evidence="9 10">
    <name type="scientific">Scytonema hofmannii PCC 7110</name>
    <dbReference type="NCBI Taxonomy" id="128403"/>
    <lineage>
        <taxon>Bacteria</taxon>
        <taxon>Bacillati</taxon>
        <taxon>Cyanobacteriota</taxon>
        <taxon>Cyanophyceae</taxon>
        <taxon>Nostocales</taxon>
        <taxon>Scytonemataceae</taxon>
        <taxon>Scytonema</taxon>
    </lineage>
</organism>
<protein>
    <submittedName>
        <fullName evidence="9">Alginate O-acetyltransferase</fullName>
    </submittedName>
</protein>
<name>A0A139X4J8_9CYAN</name>
<dbReference type="GO" id="GO:0005886">
    <property type="term" value="C:plasma membrane"/>
    <property type="evidence" value="ECO:0007669"/>
    <property type="project" value="UniProtKB-SubCell"/>
</dbReference>
<evidence type="ECO:0000256" key="8">
    <source>
        <dbReference type="SAM" id="Phobius"/>
    </source>
</evidence>
<keyword evidence="10" id="KW-1185">Reference proteome</keyword>
<evidence type="ECO:0000256" key="2">
    <source>
        <dbReference type="ARBA" id="ARBA00010323"/>
    </source>
</evidence>
<dbReference type="STRING" id="128403.WA1_30280"/>
<feature type="transmembrane region" description="Helical" evidence="8">
    <location>
        <begin position="56"/>
        <end position="73"/>
    </location>
</feature>
<dbReference type="PIRSF" id="PIRSF016636">
    <property type="entry name" value="AlgI_DltB"/>
    <property type="match status" value="1"/>
</dbReference>
<comment type="subcellular location">
    <subcellularLocation>
        <location evidence="1">Cell membrane</location>
        <topology evidence="1">Multi-pass membrane protein</topology>
    </subcellularLocation>
</comment>
<evidence type="ECO:0000256" key="3">
    <source>
        <dbReference type="ARBA" id="ARBA00022475"/>
    </source>
</evidence>
<dbReference type="PANTHER" id="PTHR13285:SF18">
    <property type="entry name" value="PROTEIN-CYSTEINE N-PALMITOYLTRANSFERASE RASP"/>
    <property type="match status" value="1"/>
</dbReference>
<feature type="transmembrane region" description="Helical" evidence="8">
    <location>
        <begin position="485"/>
        <end position="501"/>
    </location>
</feature>
<dbReference type="InterPro" id="IPR051085">
    <property type="entry name" value="MB_O-acyltransferase"/>
</dbReference>
<keyword evidence="3 7" id="KW-1003">Cell membrane</keyword>
<dbReference type="GO" id="GO:0042121">
    <property type="term" value="P:alginic acid biosynthetic process"/>
    <property type="evidence" value="ECO:0007669"/>
    <property type="project" value="InterPro"/>
</dbReference>
<dbReference type="GO" id="GO:0016746">
    <property type="term" value="F:acyltransferase activity"/>
    <property type="evidence" value="ECO:0007669"/>
    <property type="project" value="UniProtKB-KW"/>
</dbReference>
<feature type="transmembrane region" description="Helical" evidence="8">
    <location>
        <begin position="344"/>
        <end position="374"/>
    </location>
</feature>
<feature type="transmembrane region" description="Helical" evidence="8">
    <location>
        <begin position="111"/>
        <end position="129"/>
    </location>
</feature>
<evidence type="ECO:0000256" key="7">
    <source>
        <dbReference type="PIRNR" id="PIRNR016636"/>
    </source>
</evidence>
<gene>
    <name evidence="9" type="ORF">WA1_30280</name>
</gene>
<dbReference type="InterPro" id="IPR028362">
    <property type="entry name" value="AlgI"/>
</dbReference>
<keyword evidence="4 8" id="KW-0812">Transmembrane</keyword>
<keyword evidence="5 8" id="KW-1133">Transmembrane helix</keyword>
<dbReference type="AlphaFoldDB" id="A0A139X4J8"/>
<evidence type="ECO:0000313" key="9">
    <source>
        <dbReference type="EMBL" id="KYC39631.1"/>
    </source>
</evidence>
<evidence type="ECO:0000256" key="5">
    <source>
        <dbReference type="ARBA" id="ARBA00022989"/>
    </source>
</evidence>
<dbReference type="InterPro" id="IPR024194">
    <property type="entry name" value="Ac/AlaTfrase_AlgI/DltB"/>
</dbReference>
<keyword evidence="7 9" id="KW-0808">Transferase</keyword>
<proteinExistence type="inferred from homology"/>
<feature type="transmembrane region" description="Helical" evidence="8">
    <location>
        <begin position="454"/>
        <end position="473"/>
    </location>
</feature>
<sequence>MNLISILYGLFLLSVLGIYWSVGQQKLRLWTLLIASVVFYASLGEGNPSTTVLSTQVQYIPLLFALIYINFRLGREIGENTSPGQHNLDWQVSNEDWRFAQVDWNRRRLNLLWLGVVLNVLLLFSFKYLQPSLNFLFQNSANTNSNADSFKLIAPLGISFFTFECISYLVDVYRGAPATKDFLKFTVYKFFFAKLISGPITRFHTLGNQLQNLRFPSPDLVAEGLWLIARGAAKKRILADHLGIFVDVCFGNLQRAGSLDLWLATFAYGLQLYLDFSGYVDIARGSAMLFGLVLPENFKSPYFSTSIADFWRRWHMTLGDWLRNYLYFPLGGSRQGLDRTCMNLLIVMLIAGVWHGAALGFVVWGLFHGLALVVHRLTDAISDRHENLENFWHKPLGTFLAWLLTQLMVFTSWIWFRLPNLNDSSFVFQHLFGYPSDVQFAEKVYVEVLNISQFQLMVLLAVVATVMAIAYAFKQTLKLQFNWPIKLVFVPLCLYGVWLLAPDGSLPYIYFDF</sequence>
<accession>A0A139X4J8</accession>
<feature type="transmembrane region" description="Helical" evidence="8">
    <location>
        <begin position="6"/>
        <end position="22"/>
    </location>
</feature>
<dbReference type="Pfam" id="PF03062">
    <property type="entry name" value="MBOAT"/>
    <property type="match status" value="1"/>
</dbReference>
<evidence type="ECO:0000313" key="10">
    <source>
        <dbReference type="Proteomes" id="UP000076925"/>
    </source>
</evidence>
<evidence type="ECO:0000256" key="4">
    <source>
        <dbReference type="ARBA" id="ARBA00022692"/>
    </source>
</evidence>
<dbReference type="OrthoDB" id="9805788at2"/>
<feature type="transmembrane region" description="Helical" evidence="8">
    <location>
        <begin position="395"/>
        <end position="416"/>
    </location>
</feature>
<evidence type="ECO:0000256" key="6">
    <source>
        <dbReference type="ARBA" id="ARBA00023136"/>
    </source>
</evidence>
<dbReference type="InterPro" id="IPR004299">
    <property type="entry name" value="MBOAT_fam"/>
</dbReference>
<reference evidence="9 10" key="1">
    <citation type="journal article" date="2013" name="Genome Biol. Evol.">
        <title>Genomes of Stigonematalean cyanobacteria (subsection V) and the evolution of oxygenic photosynthesis from prokaryotes to plastids.</title>
        <authorList>
            <person name="Dagan T."/>
            <person name="Roettger M."/>
            <person name="Stucken K."/>
            <person name="Landan G."/>
            <person name="Koch R."/>
            <person name="Major P."/>
            <person name="Gould S.B."/>
            <person name="Goremykin V.V."/>
            <person name="Rippka R."/>
            <person name="Tandeau de Marsac N."/>
            <person name="Gugger M."/>
            <person name="Lockhart P.J."/>
            <person name="Allen J.F."/>
            <person name="Brune I."/>
            <person name="Maus I."/>
            <person name="Puhler A."/>
            <person name="Martin W.F."/>
        </authorList>
    </citation>
    <scope>NUCLEOTIDE SEQUENCE [LARGE SCALE GENOMIC DNA]</scope>
    <source>
        <strain evidence="9 10">PCC 7110</strain>
    </source>
</reference>
<keyword evidence="7" id="KW-0012">Acyltransferase</keyword>
<dbReference type="EMBL" id="ANNX02000033">
    <property type="protein sequence ID" value="KYC39631.1"/>
    <property type="molecule type" value="Genomic_DNA"/>
</dbReference>